<accession>A0A0F9CVQ8</accession>
<evidence type="ECO:0000313" key="2">
    <source>
        <dbReference type="EMBL" id="KKL82118.1"/>
    </source>
</evidence>
<reference evidence="1" key="1">
    <citation type="journal article" date="2015" name="Nature">
        <title>Complex archaea that bridge the gap between prokaryotes and eukaryotes.</title>
        <authorList>
            <person name="Spang A."/>
            <person name="Saw J.H."/>
            <person name="Jorgensen S.L."/>
            <person name="Zaremba-Niedzwiedzka K."/>
            <person name="Martijn J."/>
            <person name="Lind A.E."/>
            <person name="van Eijk R."/>
            <person name="Schleper C."/>
            <person name="Guy L."/>
            <person name="Ettema T.J."/>
        </authorList>
    </citation>
    <scope>NUCLEOTIDE SEQUENCE</scope>
</reference>
<dbReference type="EMBL" id="LAZR01034347">
    <property type="protein sequence ID" value="KKL45546.1"/>
    <property type="molecule type" value="Genomic_DNA"/>
</dbReference>
<comment type="caution">
    <text evidence="1">The sequence shown here is derived from an EMBL/GenBank/DDBJ whole genome shotgun (WGS) entry which is preliminary data.</text>
</comment>
<organism evidence="1">
    <name type="scientific">marine sediment metagenome</name>
    <dbReference type="NCBI Taxonomy" id="412755"/>
    <lineage>
        <taxon>unclassified sequences</taxon>
        <taxon>metagenomes</taxon>
        <taxon>ecological metagenomes</taxon>
    </lineage>
</organism>
<sequence>MKNNKKTQGKKNRAAGTRFELKVRKDLEDKGWVVSKWMNQVVFEDGKKLNIKHQFDGTEHLNEETIEKIRIGKLIPAKHKFRGPGIPMAIGTGFPDFIAYSFFVEKIEEDLNIKCEGISSTMHPDIFGVECKSNGYLDKEEREKCKWLLENNIFSKILIASKGEKRGEIKYKEVKNGRIDTKSS</sequence>
<dbReference type="EMBL" id="LAZR01022360">
    <property type="protein sequence ID" value="KKL82118.1"/>
    <property type="molecule type" value="Genomic_DNA"/>
</dbReference>
<proteinExistence type="predicted"/>
<evidence type="ECO:0008006" key="3">
    <source>
        <dbReference type="Google" id="ProtNLM"/>
    </source>
</evidence>
<dbReference type="AlphaFoldDB" id="A0A0F9CVQ8"/>
<evidence type="ECO:0000313" key="1">
    <source>
        <dbReference type="EMBL" id="KKL45546.1"/>
    </source>
</evidence>
<name>A0A0F9CVQ8_9ZZZZ</name>
<gene>
    <name evidence="2" type="ORF">LCGC14_1987930</name>
    <name evidence="1" type="ORF">LCGC14_2354580</name>
</gene>
<protein>
    <recommendedName>
        <fullName evidence="3">VRR-NUC domain-containing protein</fullName>
    </recommendedName>
</protein>